<dbReference type="AlphaFoldDB" id="A0A9K3GJM5"/>
<keyword evidence="2" id="KW-1185">Reference proteome</keyword>
<comment type="caution">
    <text evidence="1">The sequence shown here is derived from an EMBL/GenBank/DDBJ whole genome shotgun (WGS) entry which is preliminary data.</text>
</comment>
<sequence length="671" mass="74396">MWTSAPMSILVRDIVSDAAGTRHDGCLLAFFLPQVGRIHAMAYIPDRRQPRIVHGIVTYPSGMAHSTLSLTYATEHSTKAFVSILAKIDAAAQSTIAHSQACVKRSYVGDGIEDWADIWDSISCPDVFPLPSCGEFYHHDITSVRGLMAASTEALFAFADKSHNDPPTLLDTVVKHARHVSIVSVPGLGLPLKSTMVRAGTPLGSPVPIQALLNRLVTPVTPGDRDQDEFTQEDRDTIPCNIYRNADRVVYGAVGAEHPPMASVIVRSLLWQQWLLGLLSGEEARYFDLNLVRADPVLSEYFGHRDRLQLAPASRLMALYQVVLTPLIELDSQIIQTALRPQDLGVFSGIGGSTTTRSASGSLLDLSTVKLVRSYAVKEGEGTLPFVLYTMLAHRMQEVAALVGKDDEEELANMLDPALLEASLNMGDGQKLDSWLNSLGGYFFEDAGLLPREFLFPLYACLQPLHEKATVGIEEEDEAGNSLVHNENYTLRVSGVDSGTWPADGGGVAQCRRDLVNNLPRLRWDMFAEIGNAERVVQSAYQVQSNVHALSMLPLWGREMNGGFDTALSAFPSVQLTPLVDITTREAVRKDFIPIFRQFVRVLIQQGRFDAFPLQHVVDLFSEMWRYFKTHAWAQTWECPDVTRVWREEWADASCRSQQTVYSGRREPPSD</sequence>
<evidence type="ECO:0000313" key="1">
    <source>
        <dbReference type="EMBL" id="GIQ84735.1"/>
    </source>
</evidence>
<dbReference type="EMBL" id="BDIP01001600">
    <property type="protein sequence ID" value="GIQ84735.1"/>
    <property type="molecule type" value="Genomic_DNA"/>
</dbReference>
<gene>
    <name evidence="1" type="ORF">KIPB_006284</name>
</gene>
<feature type="non-terminal residue" evidence="1">
    <location>
        <position position="1"/>
    </location>
</feature>
<proteinExistence type="predicted"/>
<organism evidence="1 2">
    <name type="scientific">Kipferlia bialata</name>
    <dbReference type="NCBI Taxonomy" id="797122"/>
    <lineage>
        <taxon>Eukaryota</taxon>
        <taxon>Metamonada</taxon>
        <taxon>Carpediemonas-like organisms</taxon>
        <taxon>Kipferlia</taxon>
    </lineage>
</organism>
<reference evidence="1 2" key="1">
    <citation type="journal article" date="2018" name="PLoS ONE">
        <title>The draft genome of Kipferlia bialata reveals reductive genome evolution in fornicate parasites.</title>
        <authorList>
            <person name="Tanifuji G."/>
            <person name="Takabayashi S."/>
            <person name="Kume K."/>
            <person name="Takagi M."/>
            <person name="Nakayama T."/>
            <person name="Kamikawa R."/>
            <person name="Inagaki Y."/>
            <person name="Hashimoto T."/>
        </authorList>
    </citation>
    <scope>NUCLEOTIDE SEQUENCE [LARGE SCALE GENOMIC DNA]</scope>
    <source>
        <strain evidence="1">NY0173</strain>
    </source>
</reference>
<evidence type="ECO:0000313" key="2">
    <source>
        <dbReference type="Proteomes" id="UP000265618"/>
    </source>
</evidence>
<name>A0A9K3GJM5_9EUKA</name>
<accession>A0A9K3GJM5</accession>
<dbReference type="Proteomes" id="UP000265618">
    <property type="component" value="Unassembled WGS sequence"/>
</dbReference>
<dbReference type="OrthoDB" id="2582433at2759"/>
<protein>
    <submittedName>
        <fullName evidence="1">Uncharacterized protein</fullName>
    </submittedName>
</protein>